<proteinExistence type="predicted"/>
<evidence type="ECO:0000256" key="1">
    <source>
        <dbReference type="SAM" id="MobiDB-lite"/>
    </source>
</evidence>
<dbReference type="InterPro" id="IPR019291">
    <property type="entry name" value="Host_attachment_protein"/>
</dbReference>
<dbReference type="AlphaFoldDB" id="B1WSW6"/>
<dbReference type="HOGENOM" id="CLU_1625053_0_0_3"/>
<sequence length="171" mass="19586">MRILSKNPMNQAVVAVMDGTKARFFTLEEAEFPEYESSPNLVEHECLTNTAKEMAGRELWANTKGRNRGARTQGHGYDDHRSNHLSEYERNFAKDISQKITECLLEWDSRFILLVAEPQMLGFVRESLSPHLPKGIKLEELAKDLCKLKPLELHEYLAHKNLVPARKAVVL</sequence>
<dbReference type="Pfam" id="PF10116">
    <property type="entry name" value="Host_attach"/>
    <property type="match status" value="1"/>
</dbReference>
<dbReference type="Proteomes" id="UP000001203">
    <property type="component" value="Chromosome circular"/>
</dbReference>
<dbReference type="KEGG" id="cyt:cce_0945"/>
<evidence type="ECO:0000313" key="2">
    <source>
        <dbReference type="EMBL" id="ACB50296.1"/>
    </source>
</evidence>
<organism evidence="2 3">
    <name type="scientific">Crocosphaera subtropica (strain ATCC 51142 / BH68)</name>
    <name type="common">Cyanothece sp. (strain ATCC 51142)</name>
    <dbReference type="NCBI Taxonomy" id="43989"/>
    <lineage>
        <taxon>Bacteria</taxon>
        <taxon>Bacillati</taxon>
        <taxon>Cyanobacteriota</taxon>
        <taxon>Cyanophyceae</taxon>
        <taxon>Oscillatoriophycideae</taxon>
        <taxon>Chroococcales</taxon>
        <taxon>Aphanothecaceae</taxon>
        <taxon>Crocosphaera</taxon>
        <taxon>Crocosphaera subtropica</taxon>
    </lineage>
</organism>
<dbReference type="STRING" id="43989.cce_0945"/>
<dbReference type="EMBL" id="CP000806">
    <property type="protein sequence ID" value="ACB50296.1"/>
    <property type="molecule type" value="Genomic_DNA"/>
</dbReference>
<protein>
    <recommendedName>
        <fullName evidence="4">Host attachment protein</fullName>
    </recommendedName>
</protein>
<evidence type="ECO:0000313" key="3">
    <source>
        <dbReference type="Proteomes" id="UP000001203"/>
    </source>
</evidence>
<gene>
    <name evidence="2" type="ordered locus">cce_0945</name>
</gene>
<reference evidence="2 3" key="1">
    <citation type="journal article" date="2008" name="Proc. Natl. Acad. Sci. U.S.A.">
        <title>The genome of Cyanothece 51142, a unicellular diazotrophic cyanobacterium important in the marine nitrogen cycle.</title>
        <authorList>
            <person name="Welsh E.A."/>
            <person name="Liberton M."/>
            <person name="Stoeckel J."/>
            <person name="Loh T."/>
            <person name="Elvitigala T."/>
            <person name="Wang C."/>
            <person name="Wollam A."/>
            <person name="Fulton R.S."/>
            <person name="Clifton S.W."/>
            <person name="Jacobs J.M."/>
            <person name="Aurora R."/>
            <person name="Ghosh B.K."/>
            <person name="Sherman L.A."/>
            <person name="Smith R.D."/>
            <person name="Wilson R.K."/>
            <person name="Pakrasi H.B."/>
        </authorList>
    </citation>
    <scope>NUCLEOTIDE SEQUENCE [LARGE SCALE GENOMIC DNA]</scope>
    <source>
        <strain evidence="3">ATCC 51142 / BH68</strain>
    </source>
</reference>
<dbReference type="eggNOG" id="COG5622">
    <property type="taxonomic scope" value="Bacteria"/>
</dbReference>
<evidence type="ECO:0008006" key="4">
    <source>
        <dbReference type="Google" id="ProtNLM"/>
    </source>
</evidence>
<feature type="region of interest" description="Disordered" evidence="1">
    <location>
        <begin position="60"/>
        <end position="82"/>
    </location>
</feature>
<keyword evidence="3" id="KW-1185">Reference proteome</keyword>
<name>B1WSW6_CROS5</name>
<accession>B1WSW6</accession>